<name>X1D204_9ZZZZ</name>
<sequence>MEDNKRKAVLMVVVLFFGMCISPSIIGVDEDVPTLSDEYGHLRLCGENLDDDTHTITVWVSGHQFSYYVSPSQNYVTPYVEVCSGVDISFSVSWYCNEHDEEHGLLGFTYVGPGEFQTVECDVYLCDDPPTVVSIQPHAQYVEKGMEFTVGIYVEPSEPITAVGVDIYFDRMHSSII</sequence>
<feature type="non-terminal residue" evidence="1">
    <location>
        <position position="177"/>
    </location>
</feature>
<organism evidence="1">
    <name type="scientific">marine sediment metagenome</name>
    <dbReference type="NCBI Taxonomy" id="412755"/>
    <lineage>
        <taxon>unclassified sequences</taxon>
        <taxon>metagenomes</taxon>
        <taxon>ecological metagenomes</taxon>
    </lineage>
</organism>
<comment type="caution">
    <text evidence="1">The sequence shown here is derived from an EMBL/GenBank/DDBJ whole genome shotgun (WGS) entry which is preliminary data.</text>
</comment>
<dbReference type="AlphaFoldDB" id="X1D204"/>
<gene>
    <name evidence="1" type="ORF">S01H4_39410</name>
</gene>
<accession>X1D204</accession>
<dbReference type="EMBL" id="BART01021345">
    <property type="protein sequence ID" value="GAG99142.1"/>
    <property type="molecule type" value="Genomic_DNA"/>
</dbReference>
<evidence type="ECO:0000313" key="1">
    <source>
        <dbReference type="EMBL" id="GAG99142.1"/>
    </source>
</evidence>
<proteinExistence type="predicted"/>
<reference evidence="1" key="1">
    <citation type="journal article" date="2014" name="Front. Microbiol.">
        <title>High frequency of phylogenetically diverse reductive dehalogenase-homologous genes in deep subseafloor sedimentary metagenomes.</title>
        <authorList>
            <person name="Kawai M."/>
            <person name="Futagami T."/>
            <person name="Toyoda A."/>
            <person name="Takaki Y."/>
            <person name="Nishi S."/>
            <person name="Hori S."/>
            <person name="Arai W."/>
            <person name="Tsubouchi T."/>
            <person name="Morono Y."/>
            <person name="Uchiyama I."/>
            <person name="Ito T."/>
            <person name="Fujiyama A."/>
            <person name="Inagaki F."/>
            <person name="Takami H."/>
        </authorList>
    </citation>
    <scope>NUCLEOTIDE SEQUENCE</scope>
    <source>
        <strain evidence="1">Expedition CK06-06</strain>
    </source>
</reference>
<evidence type="ECO:0008006" key="2">
    <source>
        <dbReference type="Google" id="ProtNLM"/>
    </source>
</evidence>
<protein>
    <recommendedName>
        <fullName evidence="2">Cohesin domain-containing protein</fullName>
    </recommendedName>
</protein>